<comment type="caution">
    <text evidence="3">The sequence shown here is derived from an EMBL/GenBank/DDBJ whole genome shotgun (WGS) entry which is preliminary data.</text>
</comment>
<evidence type="ECO:0000256" key="1">
    <source>
        <dbReference type="SAM" id="MobiDB-lite"/>
    </source>
</evidence>
<feature type="region of interest" description="Disordered" evidence="1">
    <location>
        <begin position="344"/>
        <end position="366"/>
    </location>
</feature>
<keyword evidence="2" id="KW-0812">Transmembrane</keyword>
<proteinExistence type="predicted"/>
<reference evidence="3 4" key="1">
    <citation type="journal article" date="2014" name="BMC Genomics">
        <title>Comparative genomics of the major fungal agents of human and animal Sporotrichosis: Sporothrix schenckii and Sporothrix brasiliensis.</title>
        <authorList>
            <person name="Teixeira M.M."/>
            <person name="de Almeida L.G."/>
            <person name="Kubitschek-Barreira P."/>
            <person name="Alves F.L."/>
            <person name="Kioshima E.S."/>
            <person name="Abadio A.K."/>
            <person name="Fernandes L."/>
            <person name="Derengowski L.S."/>
            <person name="Ferreira K.S."/>
            <person name="Souza R.C."/>
            <person name="Ruiz J.C."/>
            <person name="de Andrade N.C."/>
            <person name="Paes H.C."/>
            <person name="Nicola A.M."/>
            <person name="Albuquerque P."/>
            <person name="Gerber A.L."/>
            <person name="Martins V.P."/>
            <person name="Peconick L.D."/>
            <person name="Neto A.V."/>
            <person name="Chaucanez C.B."/>
            <person name="Silva P.A."/>
            <person name="Cunha O.L."/>
            <person name="de Oliveira F.F."/>
            <person name="dos Santos T.C."/>
            <person name="Barros A.L."/>
            <person name="Soares M.A."/>
            <person name="de Oliveira L.M."/>
            <person name="Marini M.M."/>
            <person name="Villalobos-Duno H."/>
            <person name="Cunha M.M."/>
            <person name="de Hoog S."/>
            <person name="da Silveira J.F."/>
            <person name="Henrissat B."/>
            <person name="Nino-Vega G.A."/>
            <person name="Cisalpino P.S."/>
            <person name="Mora-Montes H.M."/>
            <person name="Almeida S.R."/>
            <person name="Stajich J.E."/>
            <person name="Lopes-Bezerra L.M."/>
            <person name="Vasconcelos A.T."/>
            <person name="Felipe M.S."/>
        </authorList>
    </citation>
    <scope>NUCLEOTIDE SEQUENCE [LARGE SCALE GENOMIC DNA]</scope>
    <source>
        <strain evidence="3 4">5110</strain>
    </source>
</reference>
<feature type="compositionally biased region" description="Polar residues" evidence="1">
    <location>
        <begin position="553"/>
        <end position="562"/>
    </location>
</feature>
<dbReference type="Proteomes" id="UP000031575">
    <property type="component" value="Unassembled WGS sequence"/>
</dbReference>
<feature type="region of interest" description="Disordered" evidence="1">
    <location>
        <begin position="269"/>
        <end position="303"/>
    </location>
</feature>
<evidence type="ECO:0000256" key="2">
    <source>
        <dbReference type="SAM" id="Phobius"/>
    </source>
</evidence>
<feature type="transmembrane region" description="Helical" evidence="2">
    <location>
        <begin position="309"/>
        <end position="333"/>
    </location>
</feature>
<sequence>MSADLHGGTAPLAALTTVFTPPCPTSWLVTTTKLPSQFPSFPSADVAVPTCDPPGWAGNLAGEGFQYYSPAICPDGFEVGDECILTGTPRTTEGFPAVAPGETVAWCVPSGQTCASDTTDFRGGVWGVSQTSTGAGATITVGPAIQIRFRDVDLSILATHPLTPGRILPGGKPLTQSTRPPSPTPPPTKQTPDAFTSSSEIAQNTHVSSSSSSSSSSSPSTTSTATSDGTAVGFMTVIGKSTTASLSSTPEPVTSTVQVVSHGLTFKSTVVTSPTPSVDNGGDGGDDSTGATATNGTSNALASKTPTSAFTATIVMAVILSVAAAAIVSFFLLSRRRNLRQQQKLSEQGRGLPKTEPPVHDGNSSLGWSSVGVGAWVHRRRPRWQAGWRRLRAWWSSLPRLPWQRRSTLTGDNRRWARWRRPVPRRHNQNAEDREPGRARTPMAELPTSERVVADYAELEGSPVPQRQGSYNDDDDDADSYMSIQKFKGIPARRMNAHSPTRANRLSWMSRLSRYMRGRSSTGGGDGRDTPASGGTSVYDDAATVADRSILSRASTRSSHWTRSGEVDDSPFGTMESGDVDESSWAAFSRSREGLGRLLQVKKSAGSPMPASFGARRGHQRGLSAPTNSTAKGLPRLPSPAITVRSDRTGTPVPGWLGGANGANTDRFSRLSSGTFGRMDSLISRDGSRIGDVPGVGAGGAQYTEANP</sequence>
<name>A0A0C2F1S1_9PEZI</name>
<dbReference type="AlphaFoldDB" id="A0A0C2F1S1"/>
<feature type="region of interest" description="Disordered" evidence="1">
    <location>
        <begin position="684"/>
        <end position="708"/>
    </location>
</feature>
<protein>
    <submittedName>
        <fullName evidence="3">Uncharacterized protein</fullName>
    </submittedName>
</protein>
<evidence type="ECO:0000313" key="3">
    <source>
        <dbReference type="EMBL" id="KIH92879.1"/>
    </source>
</evidence>
<dbReference type="EMBL" id="AWTV01000006">
    <property type="protein sequence ID" value="KIH92879.1"/>
    <property type="molecule type" value="Genomic_DNA"/>
</dbReference>
<feature type="region of interest" description="Disordered" evidence="1">
    <location>
        <begin position="553"/>
        <end position="579"/>
    </location>
</feature>
<keyword evidence="2" id="KW-0472">Membrane</keyword>
<feature type="compositionally biased region" description="Pro residues" evidence="1">
    <location>
        <begin position="180"/>
        <end position="189"/>
    </location>
</feature>
<accession>A0A0C2F1S1</accession>
<dbReference type="GeneID" id="63675688"/>
<evidence type="ECO:0000313" key="4">
    <source>
        <dbReference type="Proteomes" id="UP000031575"/>
    </source>
</evidence>
<feature type="compositionally biased region" description="Low complexity" evidence="1">
    <location>
        <begin position="208"/>
        <end position="227"/>
    </location>
</feature>
<feature type="compositionally biased region" description="Low complexity" evidence="1">
    <location>
        <begin position="288"/>
        <end position="303"/>
    </location>
</feature>
<dbReference type="RefSeq" id="XP_040620889.1">
    <property type="nucleotide sequence ID" value="XM_040760767.1"/>
</dbReference>
<dbReference type="HOGENOM" id="CLU_396400_0_0_1"/>
<dbReference type="OrthoDB" id="4770059at2759"/>
<dbReference type="VEuPathDB" id="FungiDB:SPBR_02464"/>
<organism evidence="3 4">
    <name type="scientific">Sporothrix brasiliensis 5110</name>
    <dbReference type="NCBI Taxonomy" id="1398154"/>
    <lineage>
        <taxon>Eukaryota</taxon>
        <taxon>Fungi</taxon>
        <taxon>Dikarya</taxon>
        <taxon>Ascomycota</taxon>
        <taxon>Pezizomycotina</taxon>
        <taxon>Sordariomycetes</taxon>
        <taxon>Sordariomycetidae</taxon>
        <taxon>Ophiostomatales</taxon>
        <taxon>Ophiostomataceae</taxon>
        <taxon>Sporothrix</taxon>
    </lineage>
</organism>
<feature type="region of interest" description="Disordered" evidence="1">
    <location>
        <begin position="602"/>
        <end position="662"/>
    </location>
</feature>
<feature type="region of interest" description="Disordered" evidence="1">
    <location>
        <begin position="517"/>
        <end position="540"/>
    </location>
</feature>
<feature type="compositionally biased region" description="Polar residues" evidence="1">
    <location>
        <begin position="269"/>
        <end position="278"/>
    </location>
</feature>
<keyword evidence="2" id="KW-1133">Transmembrane helix</keyword>
<gene>
    <name evidence="3" type="ORF">SPBR_02464</name>
</gene>
<keyword evidence="4" id="KW-1185">Reference proteome</keyword>
<feature type="region of interest" description="Disordered" evidence="1">
    <location>
        <begin position="161"/>
        <end position="228"/>
    </location>
</feature>
<feature type="compositionally biased region" description="Polar residues" evidence="1">
    <location>
        <begin position="193"/>
        <end position="207"/>
    </location>
</feature>